<keyword evidence="10 11" id="KW-0472">Membrane</keyword>
<comment type="caution">
    <text evidence="13">The sequence shown here is derived from an EMBL/GenBank/DDBJ whole genome shotgun (WGS) entry which is preliminary data.</text>
</comment>
<evidence type="ECO:0000256" key="10">
    <source>
        <dbReference type="ARBA" id="ARBA00023136"/>
    </source>
</evidence>
<dbReference type="InterPro" id="IPR004387">
    <property type="entry name" value="Pept_M50_Zn"/>
</dbReference>
<feature type="transmembrane region" description="Helical" evidence="11">
    <location>
        <begin position="324"/>
        <end position="348"/>
    </location>
</feature>
<accession>A0A9D1AM97</accession>
<evidence type="ECO:0000256" key="3">
    <source>
        <dbReference type="ARBA" id="ARBA00007931"/>
    </source>
</evidence>
<dbReference type="InterPro" id="IPR008915">
    <property type="entry name" value="Peptidase_M50"/>
</dbReference>
<evidence type="ECO:0000313" key="14">
    <source>
        <dbReference type="Proteomes" id="UP000886749"/>
    </source>
</evidence>
<comment type="cofactor">
    <cofactor evidence="1">
        <name>Zn(2+)</name>
        <dbReference type="ChEBI" id="CHEBI:29105"/>
    </cofactor>
</comment>
<dbReference type="GO" id="GO:0004222">
    <property type="term" value="F:metalloendopeptidase activity"/>
    <property type="evidence" value="ECO:0007669"/>
    <property type="project" value="InterPro"/>
</dbReference>
<feature type="transmembrane region" description="Helical" evidence="11">
    <location>
        <begin position="98"/>
        <end position="120"/>
    </location>
</feature>
<evidence type="ECO:0000256" key="9">
    <source>
        <dbReference type="ARBA" id="ARBA00023049"/>
    </source>
</evidence>
<keyword evidence="9" id="KW-0482">Metalloprotease</keyword>
<evidence type="ECO:0000259" key="12">
    <source>
        <dbReference type="Pfam" id="PF02163"/>
    </source>
</evidence>
<name>A0A9D1AM97_9FIRM</name>
<evidence type="ECO:0000256" key="2">
    <source>
        <dbReference type="ARBA" id="ARBA00004141"/>
    </source>
</evidence>
<evidence type="ECO:0000256" key="5">
    <source>
        <dbReference type="ARBA" id="ARBA00022692"/>
    </source>
</evidence>
<dbReference type="PANTHER" id="PTHR42837:SF2">
    <property type="entry name" value="MEMBRANE METALLOPROTEASE ARASP2, CHLOROPLASTIC-RELATED"/>
    <property type="match status" value="1"/>
</dbReference>
<comment type="similarity">
    <text evidence="3">Belongs to the peptidase M50B family.</text>
</comment>
<dbReference type="Gene3D" id="2.30.42.10">
    <property type="match status" value="1"/>
</dbReference>
<dbReference type="SUPFAM" id="SSF50156">
    <property type="entry name" value="PDZ domain-like"/>
    <property type="match status" value="1"/>
</dbReference>
<reference evidence="13" key="2">
    <citation type="journal article" date="2021" name="PeerJ">
        <title>Extensive microbial diversity within the chicken gut microbiome revealed by metagenomics and culture.</title>
        <authorList>
            <person name="Gilroy R."/>
            <person name="Ravi A."/>
            <person name="Getino M."/>
            <person name="Pursley I."/>
            <person name="Horton D.L."/>
            <person name="Alikhan N.F."/>
            <person name="Baker D."/>
            <person name="Gharbi K."/>
            <person name="Hall N."/>
            <person name="Watson M."/>
            <person name="Adriaenssens E.M."/>
            <person name="Foster-Nyarko E."/>
            <person name="Jarju S."/>
            <person name="Secka A."/>
            <person name="Antonio M."/>
            <person name="Oren A."/>
            <person name="Chaudhuri R.R."/>
            <person name="La Ragione R."/>
            <person name="Hildebrand F."/>
            <person name="Pallen M.J."/>
        </authorList>
    </citation>
    <scope>NUCLEOTIDE SEQUENCE</scope>
    <source>
        <strain evidence="13">CHK184-25365</strain>
    </source>
</reference>
<evidence type="ECO:0000256" key="4">
    <source>
        <dbReference type="ARBA" id="ARBA00022670"/>
    </source>
</evidence>
<dbReference type="PANTHER" id="PTHR42837">
    <property type="entry name" value="REGULATOR OF SIGMA-E PROTEASE RSEP"/>
    <property type="match status" value="1"/>
</dbReference>
<organism evidence="13 14">
    <name type="scientific">Candidatus Egerieicola pullicola</name>
    <dbReference type="NCBI Taxonomy" id="2840775"/>
    <lineage>
        <taxon>Bacteria</taxon>
        <taxon>Bacillati</taxon>
        <taxon>Bacillota</taxon>
        <taxon>Clostridia</taxon>
        <taxon>Eubacteriales</taxon>
        <taxon>Oscillospiraceae</taxon>
        <taxon>Oscillospiraceae incertae sedis</taxon>
        <taxon>Candidatus Egerieicola</taxon>
    </lineage>
</organism>
<evidence type="ECO:0000256" key="7">
    <source>
        <dbReference type="ARBA" id="ARBA00022833"/>
    </source>
</evidence>
<feature type="non-terminal residue" evidence="13">
    <location>
        <position position="349"/>
    </location>
</feature>
<dbReference type="EMBL" id="DVGY01000187">
    <property type="protein sequence ID" value="HIR41769.1"/>
    <property type="molecule type" value="Genomic_DNA"/>
</dbReference>
<keyword evidence="5 11" id="KW-0812">Transmembrane</keyword>
<sequence>MLLTILLTILIFGVIITIHELGHFCAARAFGVNILEFSIGMGPKLASLRRKKPPKLGKVRTLYTIRLLPIGGFVQMEGEESPEEGENSYSQKRPWQRLIILAAGIIMNLVLGFVILFGLYGFQDYIPTNTVAQFAQGATSSQTGLKAEDTILSIDGSPVFTETDVAMLLMSATDGKADITVSRNGEQVELTDVQFPLVENQDGTSSIALDFSLYSRPNHFFNAVEYTAKKFCTLTVMIWRSLGMLFTGQVGITELSGPIGVGQVVGQTLSYGASGILLLTAFLTINIGIFNFLPIPALDGCQLLFVLIELIIRRPIPQKYTSVINTIGLVFLLALMIFISCKDLLGLFG</sequence>
<dbReference type="InterPro" id="IPR036034">
    <property type="entry name" value="PDZ_sf"/>
</dbReference>
<dbReference type="AlphaFoldDB" id="A0A9D1AM97"/>
<evidence type="ECO:0000256" key="1">
    <source>
        <dbReference type="ARBA" id="ARBA00001947"/>
    </source>
</evidence>
<dbReference type="Proteomes" id="UP000886749">
    <property type="component" value="Unassembled WGS sequence"/>
</dbReference>
<evidence type="ECO:0000256" key="8">
    <source>
        <dbReference type="ARBA" id="ARBA00022989"/>
    </source>
</evidence>
<evidence type="ECO:0000313" key="13">
    <source>
        <dbReference type="EMBL" id="HIR41769.1"/>
    </source>
</evidence>
<keyword evidence="4 13" id="KW-0645">Protease</keyword>
<keyword evidence="7" id="KW-0862">Zinc</keyword>
<evidence type="ECO:0000256" key="11">
    <source>
        <dbReference type="SAM" id="Phobius"/>
    </source>
</evidence>
<comment type="subcellular location">
    <subcellularLocation>
        <location evidence="2">Membrane</location>
        <topology evidence="2">Multi-pass membrane protein</topology>
    </subcellularLocation>
</comment>
<feature type="domain" description="Peptidase M50" evidence="12">
    <location>
        <begin position="8"/>
        <end position="335"/>
    </location>
</feature>
<keyword evidence="6" id="KW-0378">Hydrolase</keyword>
<gene>
    <name evidence="13" type="ORF">IAB36_08075</name>
</gene>
<dbReference type="GO" id="GO:0016020">
    <property type="term" value="C:membrane"/>
    <property type="evidence" value="ECO:0007669"/>
    <property type="project" value="UniProtKB-SubCell"/>
</dbReference>
<keyword evidence="8 11" id="KW-1133">Transmembrane helix</keyword>
<dbReference type="CDD" id="cd06163">
    <property type="entry name" value="S2P-M50_PDZ_RseP-like"/>
    <property type="match status" value="1"/>
</dbReference>
<proteinExistence type="inferred from homology"/>
<evidence type="ECO:0000256" key="6">
    <source>
        <dbReference type="ARBA" id="ARBA00022801"/>
    </source>
</evidence>
<reference evidence="13" key="1">
    <citation type="submission" date="2020-10" db="EMBL/GenBank/DDBJ databases">
        <authorList>
            <person name="Gilroy R."/>
        </authorList>
    </citation>
    <scope>NUCLEOTIDE SEQUENCE</scope>
    <source>
        <strain evidence="13">CHK184-25365</strain>
    </source>
</reference>
<dbReference type="GO" id="GO:0006508">
    <property type="term" value="P:proteolysis"/>
    <property type="evidence" value="ECO:0007669"/>
    <property type="project" value="UniProtKB-KW"/>
</dbReference>
<protein>
    <submittedName>
        <fullName evidence="13">Site-2 protease family protein</fullName>
    </submittedName>
</protein>
<dbReference type="Pfam" id="PF02163">
    <property type="entry name" value="Peptidase_M50"/>
    <property type="match status" value="1"/>
</dbReference>
<feature type="transmembrane region" description="Helical" evidence="11">
    <location>
        <begin position="269"/>
        <end position="289"/>
    </location>
</feature>